<dbReference type="RefSeq" id="WP_212014569.1">
    <property type="nucleotide sequence ID" value="NZ_JAAFYZ010000118.1"/>
</dbReference>
<dbReference type="PANTHER" id="PTHR11177:SF317">
    <property type="entry name" value="CHITINASE 12-RELATED"/>
    <property type="match status" value="1"/>
</dbReference>
<dbReference type="EMBL" id="JAAFYZ010000118">
    <property type="protein sequence ID" value="MBS2550878.1"/>
    <property type="molecule type" value="Genomic_DNA"/>
</dbReference>
<evidence type="ECO:0000259" key="5">
    <source>
        <dbReference type="PROSITE" id="PS51910"/>
    </source>
</evidence>
<keyword evidence="3" id="KW-0119">Carbohydrate metabolism</keyword>
<sequence length="1079" mass="113336">MLSHASTRPPQRRLGVLLLAAAMIASVITALAAAPAHAAIQDRPAWTWNMQGATADGQSKWTTVVGPRLIQGQNGPVVALQEVGAGPPPVAPGTDQNVISGAQLAPLPATITDALPADPAAQQVRHTQWSYGGVLHDVYFLQTDANGGTWTGGRVNLAIVTPRGADDVVIIPTPEGAATGGAVRAALGVRLGNTWYFSVHATSGGGDNVPGLLDNINAFVTARNAADPLGEEGLVLGDFNRVPGGLDLLPSERIVASGISTQRSGGELDYGIVIEPDLIFPAGLVASQPFATLQSDHQPVSIQPPGNPAPAFAAVPVYAVHQIIENVQAGGVFDVYNKGTANLTPMDSYARNGQSNQAWDVFGYPDGSERFVGVGSGRCADISHSNQNPGSGTALSLYDCSDQASQRWMPIYTGNSQFELQSVLLPSLCINVSGGQTDPTIASDLILYNCSNTPDERFFFNAASPSTSVDSTVNPLAYLPAASPVTVENLYNGGAMDVQNNGTANNTEVDSYSRNGQSNQAWSIAANPDGTVTFQSQSASRCLDIHNSPSAALGRDLVIFNCTGQQSQKFFPIPLTDGQWEFQSALAAVVGACIGTANATAGNPRSGYEAINTCNGSATQIFALTPYDPTGTPSLPVDPDFSKSYVLPNLPNAAVPTQRVGYYTSWSTYANAFYPKALDTEGIAGKLTVLDYAFENIDPTNLTCFAANQAASTDPNTTTGNDGSSDAYADYQKEYAAADSVNGVADTWSQPLRGNFNQLKELKTKYPNLKILLTLGGWTYSKFFSDVAATDASRKKFVSSCIDMYINGNLPQLGSDPAGGTGAAAGIFSGFDIDWEFPGSPDGHPGNHYSAQDGANFTLLLNEFRTELNALGSGYMLTAALPSGPSEISNLNIPAIASSLDLGDVEGYDFHGAFETTGPTNAQAPLYDAPASPAFGTKFTANDAVSSYIGGGFPSTKLTLGVPFYGRGWTGVPDGGQHGLYQTVTGATAAFPYSQQAGVADYKELETAGLLTSSNIFYDSDSQSTWVYDGTNFWSIETPTSLDIKRQYIQQMNLGGIMMYSLEADDATTTLLNAATGMN</sequence>
<feature type="domain" description="GH18" evidence="5">
    <location>
        <begin position="657"/>
        <end position="1079"/>
    </location>
</feature>
<comment type="catalytic activity">
    <reaction evidence="1">
        <text>Random endo-hydrolysis of N-acetyl-beta-D-glucosaminide (1-&gt;4)-beta-linkages in chitin and chitodextrins.</text>
        <dbReference type="EC" id="3.2.1.14"/>
    </reaction>
</comment>
<evidence type="ECO:0000313" key="6">
    <source>
        <dbReference type="EMBL" id="MBS2550878.1"/>
    </source>
</evidence>
<feature type="signal peptide" evidence="4">
    <location>
        <begin position="1"/>
        <end position="32"/>
    </location>
</feature>
<dbReference type="SUPFAM" id="SSF50370">
    <property type="entry name" value="Ricin B-like lectins"/>
    <property type="match status" value="2"/>
</dbReference>
<evidence type="ECO:0000256" key="3">
    <source>
        <dbReference type="ARBA" id="ARBA00023024"/>
    </source>
</evidence>
<dbReference type="InterPro" id="IPR011583">
    <property type="entry name" value="Chitinase_II/V-like_cat"/>
</dbReference>
<name>A0ABS5KXU3_9ACTN</name>
<dbReference type="PROSITE" id="PS50231">
    <property type="entry name" value="RICIN_B_LECTIN"/>
    <property type="match status" value="2"/>
</dbReference>
<dbReference type="Gene3D" id="3.10.50.10">
    <property type="match status" value="1"/>
</dbReference>
<dbReference type="InterPro" id="IPR001223">
    <property type="entry name" value="Glyco_hydro18_cat"/>
</dbReference>
<feature type="chain" id="PRO_5045836121" description="chitinase" evidence="4">
    <location>
        <begin position="33"/>
        <end position="1079"/>
    </location>
</feature>
<dbReference type="Proteomes" id="UP000730482">
    <property type="component" value="Unassembled WGS sequence"/>
</dbReference>
<dbReference type="InterPro" id="IPR000772">
    <property type="entry name" value="Ricin_B_lectin"/>
</dbReference>
<evidence type="ECO:0000256" key="1">
    <source>
        <dbReference type="ARBA" id="ARBA00000822"/>
    </source>
</evidence>
<reference evidence="6 7" key="1">
    <citation type="submission" date="2020-02" db="EMBL/GenBank/DDBJ databases">
        <title>Acidophilic actinobacteria isolated from forest soil.</title>
        <authorList>
            <person name="Golinska P."/>
        </authorList>
    </citation>
    <scope>NUCLEOTIDE SEQUENCE [LARGE SCALE GENOMIC DNA]</scope>
    <source>
        <strain evidence="6 7">NL8</strain>
    </source>
</reference>
<dbReference type="PROSITE" id="PS51910">
    <property type="entry name" value="GH18_2"/>
    <property type="match status" value="1"/>
</dbReference>
<dbReference type="PANTHER" id="PTHR11177">
    <property type="entry name" value="CHITINASE"/>
    <property type="match status" value="1"/>
</dbReference>
<evidence type="ECO:0000256" key="2">
    <source>
        <dbReference type="ARBA" id="ARBA00012729"/>
    </source>
</evidence>
<dbReference type="InterPro" id="IPR029070">
    <property type="entry name" value="Chitinase_insertion_sf"/>
</dbReference>
<evidence type="ECO:0000256" key="4">
    <source>
        <dbReference type="SAM" id="SignalP"/>
    </source>
</evidence>
<accession>A0ABS5KXU3</accession>
<proteinExistence type="predicted"/>
<dbReference type="InterPro" id="IPR036691">
    <property type="entry name" value="Endo/exonu/phosph_ase_sf"/>
</dbReference>
<gene>
    <name evidence="6" type="ORF">KGQ19_28795</name>
</gene>
<dbReference type="InterPro" id="IPR017853">
    <property type="entry name" value="GH"/>
</dbReference>
<dbReference type="Pfam" id="PF14200">
    <property type="entry name" value="RicinB_lectin_2"/>
    <property type="match status" value="2"/>
</dbReference>
<keyword evidence="4" id="KW-0732">Signal</keyword>
<protein>
    <recommendedName>
        <fullName evidence="2">chitinase</fullName>
        <ecNumber evidence="2">3.2.1.14</ecNumber>
    </recommendedName>
</protein>
<dbReference type="InterPro" id="IPR035992">
    <property type="entry name" value="Ricin_B-like_lectins"/>
</dbReference>
<dbReference type="SUPFAM" id="SSF51445">
    <property type="entry name" value="(Trans)glycosidases"/>
    <property type="match status" value="1"/>
</dbReference>
<dbReference type="SMART" id="SM00458">
    <property type="entry name" value="RICIN"/>
    <property type="match status" value="2"/>
</dbReference>
<organism evidence="6 7">
    <name type="scientific">Catenulispora pinistramenti</name>
    <dbReference type="NCBI Taxonomy" id="2705254"/>
    <lineage>
        <taxon>Bacteria</taxon>
        <taxon>Bacillati</taxon>
        <taxon>Actinomycetota</taxon>
        <taxon>Actinomycetes</taxon>
        <taxon>Catenulisporales</taxon>
        <taxon>Catenulisporaceae</taxon>
        <taxon>Catenulispora</taxon>
    </lineage>
</organism>
<dbReference type="Gene3D" id="2.80.10.50">
    <property type="match status" value="2"/>
</dbReference>
<dbReference type="SUPFAM" id="SSF56219">
    <property type="entry name" value="DNase I-like"/>
    <property type="match status" value="1"/>
</dbReference>
<keyword evidence="3" id="KW-0624">Polysaccharide degradation</keyword>
<evidence type="ECO:0000313" key="7">
    <source>
        <dbReference type="Proteomes" id="UP000730482"/>
    </source>
</evidence>
<comment type="caution">
    <text evidence="6">The sequence shown here is derived from an EMBL/GenBank/DDBJ whole genome shotgun (WGS) entry which is preliminary data.</text>
</comment>
<dbReference type="CDD" id="cd00161">
    <property type="entry name" value="beta-trefoil_Ricin-like"/>
    <property type="match status" value="2"/>
</dbReference>
<dbReference type="Pfam" id="PF00704">
    <property type="entry name" value="Glyco_hydro_18"/>
    <property type="match status" value="1"/>
</dbReference>
<dbReference type="Gene3D" id="3.60.10.10">
    <property type="entry name" value="Endonuclease/exonuclease/phosphatase"/>
    <property type="match status" value="1"/>
</dbReference>
<dbReference type="EC" id="3.2.1.14" evidence="2"/>
<dbReference type="CDD" id="cd06548">
    <property type="entry name" value="GH18_chitinase"/>
    <property type="match status" value="1"/>
</dbReference>
<dbReference type="SUPFAM" id="SSF54556">
    <property type="entry name" value="Chitinase insertion domain"/>
    <property type="match status" value="1"/>
</dbReference>
<dbReference type="InterPro" id="IPR050314">
    <property type="entry name" value="Glycosyl_Hydrlase_18"/>
</dbReference>
<dbReference type="SMART" id="SM00636">
    <property type="entry name" value="Glyco_18"/>
    <property type="match status" value="1"/>
</dbReference>
<dbReference type="Gene3D" id="3.20.20.80">
    <property type="entry name" value="Glycosidases"/>
    <property type="match status" value="1"/>
</dbReference>
<keyword evidence="3" id="KW-0146">Chitin degradation</keyword>
<keyword evidence="7" id="KW-1185">Reference proteome</keyword>